<dbReference type="PANTHER" id="PTHR11639">
    <property type="entry name" value="S100 CALCIUM-BINDING PROTEIN"/>
    <property type="match status" value="1"/>
</dbReference>
<evidence type="ECO:0000259" key="6">
    <source>
        <dbReference type="SMART" id="SM01394"/>
    </source>
</evidence>
<dbReference type="GO" id="GO:0005509">
    <property type="term" value="F:calcium ion binding"/>
    <property type="evidence" value="ECO:0007669"/>
    <property type="project" value="InterPro"/>
</dbReference>
<dbReference type="AlphaFoldDB" id="A0AAN9CK29"/>
<dbReference type="FunFam" id="1.10.238.10:FF:000044">
    <property type="entry name" value="Protein S100"/>
    <property type="match status" value="1"/>
</dbReference>
<dbReference type="GO" id="GO:0005615">
    <property type="term" value="C:extracellular space"/>
    <property type="evidence" value="ECO:0007669"/>
    <property type="project" value="TreeGrafter"/>
</dbReference>
<feature type="domain" description="EF-hand" evidence="5">
    <location>
        <begin position="53"/>
        <end position="81"/>
    </location>
</feature>
<organism evidence="7 8">
    <name type="scientific">Phoxinus phoxinus</name>
    <name type="common">Eurasian minnow</name>
    <dbReference type="NCBI Taxonomy" id="58324"/>
    <lineage>
        <taxon>Eukaryota</taxon>
        <taxon>Metazoa</taxon>
        <taxon>Chordata</taxon>
        <taxon>Craniata</taxon>
        <taxon>Vertebrata</taxon>
        <taxon>Euteleostomi</taxon>
        <taxon>Actinopterygii</taxon>
        <taxon>Neopterygii</taxon>
        <taxon>Teleostei</taxon>
        <taxon>Ostariophysi</taxon>
        <taxon>Cypriniformes</taxon>
        <taxon>Leuciscidae</taxon>
        <taxon>Phoxininae</taxon>
        <taxon>Phoxinus</taxon>
    </lineage>
</organism>
<dbReference type="EMBL" id="JAYKXH010000018">
    <property type="protein sequence ID" value="KAK7136888.1"/>
    <property type="molecule type" value="Genomic_DNA"/>
</dbReference>
<evidence type="ECO:0000256" key="3">
    <source>
        <dbReference type="ARBA" id="ARBA00022737"/>
    </source>
</evidence>
<evidence type="ECO:0000313" key="8">
    <source>
        <dbReference type="Proteomes" id="UP001364617"/>
    </source>
</evidence>
<dbReference type="GO" id="GO:0050786">
    <property type="term" value="F:RAGE receptor binding"/>
    <property type="evidence" value="ECO:0007669"/>
    <property type="project" value="TreeGrafter"/>
</dbReference>
<dbReference type="GO" id="GO:0008284">
    <property type="term" value="P:positive regulation of cell population proliferation"/>
    <property type="evidence" value="ECO:0007669"/>
    <property type="project" value="TreeGrafter"/>
</dbReference>
<feature type="domain" description="S100/CaBP-9k-type calcium binding subdomain" evidence="6">
    <location>
        <begin position="4"/>
        <end position="46"/>
    </location>
</feature>
<evidence type="ECO:0000256" key="4">
    <source>
        <dbReference type="ARBA" id="ARBA00022837"/>
    </source>
</evidence>
<comment type="similarity">
    <text evidence="1">Belongs to the S-100 family.</text>
</comment>
<dbReference type="GO" id="GO:0048306">
    <property type="term" value="F:calcium-dependent protein binding"/>
    <property type="evidence" value="ECO:0007669"/>
    <property type="project" value="TreeGrafter"/>
</dbReference>
<keyword evidence="8" id="KW-1185">Reference proteome</keyword>
<sequence>MSDLETCLGTIIDTFHKYSSKEGDKYKLKKSELKDLLTHEFPTLTEQVKDQATMDSLMESLDTDGDSECDFQEFMTFITMVTICCHEFFEHHEDE</sequence>
<dbReference type="SUPFAM" id="SSF47473">
    <property type="entry name" value="EF-hand"/>
    <property type="match status" value="1"/>
</dbReference>
<dbReference type="Pfam" id="PF01023">
    <property type="entry name" value="S_100"/>
    <property type="match status" value="1"/>
</dbReference>
<dbReference type="PROSITE" id="PS00303">
    <property type="entry name" value="S100_CABP"/>
    <property type="match status" value="1"/>
</dbReference>
<reference evidence="7 8" key="1">
    <citation type="submission" date="2024-02" db="EMBL/GenBank/DDBJ databases">
        <title>Chromosome-level genome assembly of the Eurasian Minnow (Phoxinus phoxinus).</title>
        <authorList>
            <person name="Oriowo T.O."/>
            <person name="Martin S."/>
            <person name="Stange M."/>
            <person name="Chrysostomakis Y."/>
            <person name="Brown T."/>
            <person name="Winkler S."/>
            <person name="Kukowka S."/>
            <person name="Myers E.W."/>
            <person name="Bohne A."/>
        </authorList>
    </citation>
    <scope>NUCLEOTIDE SEQUENCE [LARGE SCALE GENOMIC DNA]</scope>
    <source>
        <strain evidence="7">ZFMK-TIS-60720</strain>
        <tissue evidence="7">Whole Organism</tissue>
    </source>
</reference>
<dbReference type="SMART" id="SM00054">
    <property type="entry name" value="EFh"/>
    <property type="match status" value="1"/>
</dbReference>
<dbReference type="Proteomes" id="UP001364617">
    <property type="component" value="Unassembled WGS sequence"/>
</dbReference>
<evidence type="ECO:0000313" key="7">
    <source>
        <dbReference type="EMBL" id="KAK7136888.1"/>
    </source>
</evidence>
<dbReference type="PANTHER" id="PTHR11639:SF141">
    <property type="entry name" value="PROTEIN S100-B"/>
    <property type="match status" value="1"/>
</dbReference>
<keyword evidence="3" id="KW-0677">Repeat</keyword>
<accession>A0AAN9CK29</accession>
<name>A0AAN9CK29_9TELE</name>
<dbReference type="SMART" id="SM01394">
    <property type="entry name" value="S_100"/>
    <property type="match status" value="1"/>
</dbReference>
<keyword evidence="2" id="KW-0479">Metal-binding</keyword>
<dbReference type="GO" id="GO:0005737">
    <property type="term" value="C:cytoplasm"/>
    <property type="evidence" value="ECO:0007669"/>
    <property type="project" value="TreeGrafter"/>
</dbReference>
<dbReference type="InterPro" id="IPR002048">
    <property type="entry name" value="EF_hand_dom"/>
</dbReference>
<proteinExistence type="inferred from homology"/>
<gene>
    <name evidence="7" type="ORF">R3I93_017067</name>
</gene>
<keyword evidence="4" id="KW-0106">Calcium</keyword>
<protein>
    <submittedName>
        <fullName evidence="7">Uncharacterized protein</fullName>
    </submittedName>
</protein>
<dbReference type="GO" id="GO:0005634">
    <property type="term" value="C:nucleus"/>
    <property type="evidence" value="ECO:0007669"/>
    <property type="project" value="TreeGrafter"/>
</dbReference>
<evidence type="ECO:0000259" key="5">
    <source>
        <dbReference type="SMART" id="SM00054"/>
    </source>
</evidence>
<dbReference type="InterPro" id="IPR013787">
    <property type="entry name" value="S100_Ca-bd_sub"/>
</dbReference>
<dbReference type="InterPro" id="IPR011992">
    <property type="entry name" value="EF-hand-dom_pair"/>
</dbReference>
<dbReference type="InterPro" id="IPR001751">
    <property type="entry name" value="S100/CaBP7/8-like_CS"/>
</dbReference>
<comment type="caution">
    <text evidence="7">The sequence shown here is derived from an EMBL/GenBank/DDBJ whole genome shotgun (WGS) entry which is preliminary data.</text>
</comment>
<evidence type="ECO:0000256" key="2">
    <source>
        <dbReference type="ARBA" id="ARBA00022723"/>
    </source>
</evidence>
<dbReference type="GO" id="GO:0044548">
    <property type="term" value="F:S100 protein binding"/>
    <property type="evidence" value="ECO:0007669"/>
    <property type="project" value="TreeGrafter"/>
</dbReference>
<dbReference type="GO" id="GO:0043123">
    <property type="term" value="P:positive regulation of canonical NF-kappaB signal transduction"/>
    <property type="evidence" value="ECO:0007669"/>
    <property type="project" value="TreeGrafter"/>
</dbReference>
<dbReference type="Gene3D" id="1.10.238.10">
    <property type="entry name" value="EF-hand"/>
    <property type="match status" value="1"/>
</dbReference>
<evidence type="ECO:0000256" key="1">
    <source>
        <dbReference type="ARBA" id="ARBA00007323"/>
    </source>
</evidence>